<comment type="similarity">
    <text evidence="1">Belongs to the FYV7 family.</text>
</comment>
<gene>
    <name evidence="4" type="ORF">AYI68_g1545</name>
</gene>
<feature type="region of interest" description="Disordered" evidence="3">
    <location>
        <begin position="1"/>
        <end position="186"/>
    </location>
</feature>
<name>A0A1R0H597_9FUNG</name>
<dbReference type="STRING" id="133383.A0A1R0H597"/>
<evidence type="ECO:0000256" key="1">
    <source>
        <dbReference type="ARBA" id="ARBA00006800"/>
    </source>
</evidence>
<proteinExistence type="inferred from homology"/>
<feature type="compositionally biased region" description="Basic and acidic residues" evidence="3">
    <location>
        <begin position="1"/>
        <end position="45"/>
    </location>
</feature>
<accession>A0A1R0H597</accession>
<feature type="compositionally biased region" description="Basic residues" evidence="3">
    <location>
        <begin position="141"/>
        <end position="150"/>
    </location>
</feature>
<organism evidence="4 5">
    <name type="scientific">Smittium mucronatum</name>
    <dbReference type="NCBI Taxonomy" id="133383"/>
    <lineage>
        <taxon>Eukaryota</taxon>
        <taxon>Fungi</taxon>
        <taxon>Fungi incertae sedis</taxon>
        <taxon>Zoopagomycota</taxon>
        <taxon>Kickxellomycotina</taxon>
        <taxon>Harpellomycetes</taxon>
        <taxon>Harpellales</taxon>
        <taxon>Legeriomycetaceae</taxon>
        <taxon>Smittium</taxon>
    </lineage>
</organism>
<protein>
    <recommendedName>
        <fullName evidence="2">rRNA-processing protein FYV7</fullName>
    </recommendedName>
</protein>
<comment type="caution">
    <text evidence="4">The sequence shown here is derived from an EMBL/GenBank/DDBJ whole genome shotgun (WGS) entry which is preliminary data.</text>
</comment>
<dbReference type="Proteomes" id="UP000187455">
    <property type="component" value="Unassembled WGS sequence"/>
</dbReference>
<evidence type="ECO:0000313" key="5">
    <source>
        <dbReference type="Proteomes" id="UP000187455"/>
    </source>
</evidence>
<dbReference type="EMBL" id="LSSL01000547">
    <property type="protein sequence ID" value="OLY84293.1"/>
    <property type="molecule type" value="Genomic_DNA"/>
</dbReference>
<dbReference type="AlphaFoldDB" id="A0A1R0H597"/>
<feature type="compositionally biased region" description="Basic and acidic residues" evidence="3">
    <location>
        <begin position="58"/>
        <end position="84"/>
    </location>
</feature>
<dbReference type="InterPro" id="IPR013730">
    <property type="entry name" value="Fyv7/TAP26"/>
</dbReference>
<dbReference type="Pfam" id="PF08524">
    <property type="entry name" value="rRNA_processing"/>
    <property type="match status" value="1"/>
</dbReference>
<feature type="compositionally biased region" description="Basic and acidic residues" evidence="3">
    <location>
        <begin position="95"/>
        <end position="108"/>
    </location>
</feature>
<dbReference type="OrthoDB" id="5377144at2759"/>
<keyword evidence="5" id="KW-1185">Reference proteome</keyword>
<evidence type="ECO:0000256" key="3">
    <source>
        <dbReference type="SAM" id="MobiDB-lite"/>
    </source>
</evidence>
<sequence>MKPKFGVEKIQHAADEAEIENKERNSRRRASDRNDDEAEREKEEMSGAEPALKSNLPRPEENQRSDSGDHGESRYGGDAEKDKGIAAGGIAATGKPKEKVGRKYERPNPYRTVLSIQQEEREAKERERQRRLLDIEESKKKNAAKRKHRKMESYLANKKTRKGQPNMGSKISMLLSKIENNAPSKK</sequence>
<evidence type="ECO:0000256" key="2">
    <source>
        <dbReference type="ARBA" id="ARBA00018780"/>
    </source>
</evidence>
<evidence type="ECO:0000313" key="4">
    <source>
        <dbReference type="EMBL" id="OLY84293.1"/>
    </source>
</evidence>
<reference evidence="4 5" key="1">
    <citation type="journal article" date="2016" name="Mol. Biol. Evol.">
        <title>Genome-Wide Survey of Gut Fungi (Harpellales) Reveals the First Horizontally Transferred Ubiquitin Gene from a Mosquito Host.</title>
        <authorList>
            <person name="Wang Y."/>
            <person name="White M.M."/>
            <person name="Kvist S."/>
            <person name="Moncalvo J.M."/>
        </authorList>
    </citation>
    <scope>NUCLEOTIDE SEQUENCE [LARGE SCALE GENOMIC DNA]</scope>
    <source>
        <strain evidence="4 5">ALG-7-W6</strain>
    </source>
</reference>
<feature type="compositionally biased region" description="Basic and acidic residues" evidence="3">
    <location>
        <begin position="118"/>
        <end position="140"/>
    </location>
</feature>